<evidence type="ECO:0008006" key="4">
    <source>
        <dbReference type="Google" id="ProtNLM"/>
    </source>
</evidence>
<evidence type="ECO:0000256" key="1">
    <source>
        <dbReference type="ARBA" id="ARBA00022649"/>
    </source>
</evidence>
<keyword evidence="1" id="KW-1277">Toxin-antitoxin system</keyword>
<comment type="caution">
    <text evidence="2">The sequence shown here is derived from an EMBL/GenBank/DDBJ whole genome shotgun (WGS) entry which is preliminary data.</text>
</comment>
<dbReference type="SUPFAM" id="SSF143011">
    <property type="entry name" value="RelE-like"/>
    <property type="match status" value="1"/>
</dbReference>
<sequence length="89" mass="10854">MWSLFLTSAAEADFKKLDKTFYQRILSRLEWFQDNFDNITPLPLGGEWRDYFKLRIGDLRIIYKIQWEKNTIIVYAIGRRDKIYKKKSK</sequence>
<proteinExistence type="predicted"/>
<organism evidence="2 3">
    <name type="scientific">Candidatus Jorgensenbacteria bacterium GWC1_48_12</name>
    <dbReference type="NCBI Taxonomy" id="1798469"/>
    <lineage>
        <taxon>Bacteria</taxon>
        <taxon>Candidatus Joergenseniibacteriota</taxon>
    </lineage>
</organism>
<dbReference type="InterPro" id="IPR007712">
    <property type="entry name" value="RelE/ParE_toxin"/>
</dbReference>
<dbReference type="InterPro" id="IPR035093">
    <property type="entry name" value="RelE/ParE_toxin_dom_sf"/>
</dbReference>
<name>A0A1F6BR18_9BACT</name>
<evidence type="ECO:0000313" key="3">
    <source>
        <dbReference type="Proteomes" id="UP000179324"/>
    </source>
</evidence>
<dbReference type="Pfam" id="PF05016">
    <property type="entry name" value="ParE_toxin"/>
    <property type="match status" value="1"/>
</dbReference>
<dbReference type="EMBL" id="MFKI01000016">
    <property type="protein sequence ID" value="OGG39298.1"/>
    <property type="molecule type" value="Genomic_DNA"/>
</dbReference>
<dbReference type="Proteomes" id="UP000179324">
    <property type="component" value="Unassembled WGS sequence"/>
</dbReference>
<reference evidence="2 3" key="1">
    <citation type="journal article" date="2016" name="Nat. Commun.">
        <title>Thousands of microbial genomes shed light on interconnected biogeochemical processes in an aquifer system.</title>
        <authorList>
            <person name="Anantharaman K."/>
            <person name="Brown C.T."/>
            <person name="Hug L.A."/>
            <person name="Sharon I."/>
            <person name="Castelle C.J."/>
            <person name="Probst A.J."/>
            <person name="Thomas B.C."/>
            <person name="Singh A."/>
            <person name="Wilkins M.J."/>
            <person name="Karaoz U."/>
            <person name="Brodie E.L."/>
            <person name="Williams K.H."/>
            <person name="Hubbard S.S."/>
            <person name="Banfield J.F."/>
        </authorList>
    </citation>
    <scope>NUCLEOTIDE SEQUENCE [LARGE SCALE GENOMIC DNA]</scope>
</reference>
<dbReference type="AlphaFoldDB" id="A0A1F6BR18"/>
<accession>A0A1F6BR18</accession>
<dbReference type="Gene3D" id="3.30.2310.20">
    <property type="entry name" value="RelE-like"/>
    <property type="match status" value="1"/>
</dbReference>
<evidence type="ECO:0000313" key="2">
    <source>
        <dbReference type="EMBL" id="OGG39298.1"/>
    </source>
</evidence>
<protein>
    <recommendedName>
        <fullName evidence="4">Addiction module toxin RelE</fullName>
    </recommendedName>
</protein>
<gene>
    <name evidence="2" type="ORF">A2127_00660</name>
</gene>